<comment type="caution">
    <text evidence="2">The sequence shown here is derived from an EMBL/GenBank/DDBJ whole genome shotgun (WGS) entry which is preliminary data.</text>
</comment>
<evidence type="ECO:0000313" key="3">
    <source>
        <dbReference type="Proteomes" id="UP000439903"/>
    </source>
</evidence>
<dbReference type="Proteomes" id="UP000439903">
    <property type="component" value="Unassembled WGS sequence"/>
</dbReference>
<gene>
    <name evidence="2" type="ORF">F8M41_001043</name>
</gene>
<organism evidence="2 3">
    <name type="scientific">Gigaspora margarita</name>
    <dbReference type="NCBI Taxonomy" id="4874"/>
    <lineage>
        <taxon>Eukaryota</taxon>
        <taxon>Fungi</taxon>
        <taxon>Fungi incertae sedis</taxon>
        <taxon>Mucoromycota</taxon>
        <taxon>Glomeromycotina</taxon>
        <taxon>Glomeromycetes</taxon>
        <taxon>Diversisporales</taxon>
        <taxon>Gigasporaceae</taxon>
        <taxon>Gigaspora</taxon>
    </lineage>
</organism>
<name>A0A8H4AAE1_GIGMA</name>
<keyword evidence="1" id="KW-0472">Membrane</keyword>
<keyword evidence="1" id="KW-1133">Transmembrane helix</keyword>
<dbReference type="EMBL" id="WTPW01001084">
    <property type="protein sequence ID" value="KAF0458307.1"/>
    <property type="molecule type" value="Genomic_DNA"/>
</dbReference>
<evidence type="ECO:0000313" key="2">
    <source>
        <dbReference type="EMBL" id="KAF0458307.1"/>
    </source>
</evidence>
<keyword evidence="3" id="KW-1185">Reference proteome</keyword>
<proteinExistence type="predicted"/>
<protein>
    <submittedName>
        <fullName evidence="2">Uncharacterized protein</fullName>
    </submittedName>
</protein>
<dbReference type="AlphaFoldDB" id="A0A8H4AAE1"/>
<feature type="transmembrane region" description="Helical" evidence="1">
    <location>
        <begin position="22"/>
        <end position="40"/>
    </location>
</feature>
<accession>A0A8H4AAE1</accession>
<sequence>MLCKSKNSLFAGMNLLEIFMDYLTLNIWFLIVLIPFMDLYSMARPLLVILNFIPKNHFAQLIVSKMNIDISVIKILIFAICSNSFVNGTVIDPKTGKTLSFLNPSIFTTTTSPIPTSTFTTTTNLLPTSTFTFASNFRPTITQ</sequence>
<evidence type="ECO:0000256" key="1">
    <source>
        <dbReference type="SAM" id="Phobius"/>
    </source>
</evidence>
<reference evidence="2 3" key="1">
    <citation type="journal article" date="2019" name="Environ. Microbiol.">
        <title>At the nexus of three kingdoms: the genome of the mycorrhizal fungus Gigaspora margarita provides insights into plant, endobacterial and fungal interactions.</title>
        <authorList>
            <person name="Venice F."/>
            <person name="Ghignone S."/>
            <person name="Salvioli di Fossalunga A."/>
            <person name="Amselem J."/>
            <person name="Novero M."/>
            <person name="Xianan X."/>
            <person name="Sedzielewska Toro K."/>
            <person name="Morin E."/>
            <person name="Lipzen A."/>
            <person name="Grigoriev I.V."/>
            <person name="Henrissat B."/>
            <person name="Martin F.M."/>
            <person name="Bonfante P."/>
        </authorList>
    </citation>
    <scope>NUCLEOTIDE SEQUENCE [LARGE SCALE GENOMIC DNA]</scope>
    <source>
        <strain evidence="2 3">BEG34</strain>
    </source>
</reference>
<keyword evidence="1" id="KW-0812">Transmembrane</keyword>